<evidence type="ECO:0000313" key="2">
    <source>
        <dbReference type="Proteomes" id="UP000013941"/>
    </source>
</evidence>
<sequence length="31" mass="3780">MPTDENRKKELFQEFLKNKKNLQICKSEINL</sequence>
<dbReference type="AlphaFoldDB" id="R4RMF0"/>
<keyword evidence="2" id="KW-1185">Reference proteome</keyword>
<protein>
    <submittedName>
        <fullName evidence="1">Uncharacterized protein</fullName>
    </submittedName>
</protein>
<gene>
    <name evidence="1" type="ORF">SLY_0557</name>
</gene>
<accession>R4RMF0</accession>
<dbReference type="Proteomes" id="UP000013941">
    <property type="component" value="Chromosome"/>
</dbReference>
<reference evidence="1 2" key="1">
    <citation type="journal article" date="2013" name="BMC Genomics">
        <title>Comparison of the complete genome sequence of two closely related isolates of 'Candidatus Phytoplasma australiense' reveals genome plasticity.</title>
        <authorList>
            <person name="Andersen M.T."/>
            <person name="Liefting L.W."/>
            <person name="Havukkala I."/>
            <person name="Beever R.E."/>
        </authorList>
    </citation>
    <scope>NUCLEOTIDE SEQUENCE [LARGE SCALE GENOMIC DNA]</scope>
    <source>
        <strain evidence="1 2">NZSb11</strain>
    </source>
</reference>
<dbReference type="KEGG" id="nzs:SLY_0557"/>
<evidence type="ECO:0000313" key="1">
    <source>
        <dbReference type="EMBL" id="AGL90475.1"/>
    </source>
</evidence>
<organism evidence="1 2">
    <name type="scientific">Strawberry lethal yellows phytoplasma (CPA) str. NZSb11</name>
    <dbReference type="NCBI Taxonomy" id="980422"/>
    <lineage>
        <taxon>Bacteria</taxon>
        <taxon>Bacillati</taxon>
        <taxon>Mycoplasmatota</taxon>
        <taxon>Mollicutes</taxon>
        <taxon>Acholeplasmatales</taxon>
        <taxon>Acholeplasmataceae</taxon>
        <taxon>Candidatus Phytoplasma</taxon>
        <taxon>16SrXII (Stolbur group)</taxon>
    </lineage>
</organism>
<dbReference type="EMBL" id="CP002548">
    <property type="protein sequence ID" value="AGL90475.1"/>
    <property type="molecule type" value="Genomic_DNA"/>
</dbReference>
<proteinExistence type="predicted"/>
<dbReference type="HOGENOM" id="CLU_3398765_0_0_14"/>
<name>R4RMF0_PHYAS</name>